<dbReference type="Proteomes" id="UP000007800">
    <property type="component" value="Unassembled WGS sequence"/>
</dbReference>
<keyword evidence="4" id="KW-1185">Reference proteome</keyword>
<dbReference type="Pfam" id="PF14643">
    <property type="entry name" value="DUF4455"/>
    <property type="match status" value="1"/>
</dbReference>
<evidence type="ECO:0000313" key="3">
    <source>
        <dbReference type="EMBL" id="EER19017.1"/>
    </source>
</evidence>
<evidence type="ECO:0000256" key="1">
    <source>
        <dbReference type="SAM" id="Coils"/>
    </source>
</evidence>
<keyword evidence="1" id="KW-0175">Coiled coil</keyword>
<feature type="coiled-coil region" evidence="1">
    <location>
        <begin position="20"/>
        <end position="54"/>
    </location>
</feature>
<reference evidence="3 4" key="1">
    <citation type="submission" date="2008-07" db="EMBL/GenBank/DDBJ databases">
        <authorList>
            <person name="El-Sayed N."/>
            <person name="Caler E."/>
            <person name="Inman J."/>
            <person name="Amedeo P."/>
            <person name="Hass B."/>
            <person name="Wortman J."/>
        </authorList>
    </citation>
    <scope>NUCLEOTIDE SEQUENCE [LARGE SCALE GENOMIC DNA]</scope>
    <source>
        <strain evidence="4">ATCC 50983 / TXsc</strain>
    </source>
</reference>
<sequence>MAALILSTSVALEDMRSQKLTMMEQHKNDLQRRRAEHEAECEAKEEKLKECRRRIRSSPHIDPDLEEATTEAYTQLDAMAAEIENFAKKMLHVHEEYPSSVEVHVEMAWLCDYVHAFRVKLMEFLQCEKEVQLDDSKKAARMGAEMLSYELDDRLRKHNTRKGLVRSEVLKFLTPQIEIIEDLLIEYILVSSQWYEPRLKQIMSHKSKFKRHAVAIAKKSAGQDDRFDALMDTLIEGDKSKDVVLLNLDTCMTFPTVKKSATHFYRVMRGPFDSLREKPSSVEQLIAANSDVIRIQKEQKHEGYSGAEIEFYSAEIAKLDEGLKAKAADRLVQVEELEAAMTNMVERVLEEFEKQRNEVYEEVCIAYGLGKEHVVARRQLREKVAHVNTEAGGMLFATAY</sequence>
<evidence type="ECO:0000313" key="4">
    <source>
        <dbReference type="Proteomes" id="UP000007800"/>
    </source>
</evidence>
<evidence type="ECO:0000259" key="2">
    <source>
        <dbReference type="Pfam" id="PF14643"/>
    </source>
</evidence>
<feature type="non-terminal residue" evidence="3">
    <location>
        <position position="400"/>
    </location>
</feature>
<dbReference type="InParanoid" id="C5K926"/>
<name>C5K926_PERM5</name>
<proteinExistence type="predicted"/>
<organism evidence="4">
    <name type="scientific">Perkinsus marinus (strain ATCC 50983 / TXsc)</name>
    <dbReference type="NCBI Taxonomy" id="423536"/>
    <lineage>
        <taxon>Eukaryota</taxon>
        <taxon>Sar</taxon>
        <taxon>Alveolata</taxon>
        <taxon>Perkinsozoa</taxon>
        <taxon>Perkinsea</taxon>
        <taxon>Perkinsida</taxon>
        <taxon>Perkinsidae</taxon>
        <taxon>Perkinsus</taxon>
    </lineage>
</organism>
<dbReference type="InterPro" id="IPR028089">
    <property type="entry name" value="DUF4455"/>
</dbReference>
<accession>C5K926</accession>
<dbReference type="EMBL" id="GG671334">
    <property type="protein sequence ID" value="EER19017.1"/>
    <property type="molecule type" value="Genomic_DNA"/>
</dbReference>
<protein>
    <recommendedName>
        <fullName evidence="2">DUF4455 domain-containing protein</fullName>
    </recommendedName>
</protein>
<dbReference type="RefSeq" id="XP_002787221.1">
    <property type="nucleotide sequence ID" value="XM_002787175.1"/>
</dbReference>
<dbReference type="GeneID" id="9049597"/>
<gene>
    <name evidence="3" type="ORF">Pmar_PMAR027306</name>
</gene>
<feature type="domain" description="DUF4455" evidence="2">
    <location>
        <begin position="11"/>
        <end position="103"/>
    </location>
</feature>
<dbReference type="AlphaFoldDB" id="C5K926"/>